<sequence>MDSLGTGGLGSGGSAAPSAAEMSQAQNALNVMILQLLNNQVRKTCFDKCFGSRFSDRMSKNEQICLAKCMDRMYEAHTIVMKASAEMAQNLNVPGGGADLG</sequence>
<dbReference type="OrthoDB" id="7813104at2759"/>
<comment type="subunit">
    <text evidence="1">Heterohexamer.</text>
</comment>
<comment type="similarity">
    <text evidence="1">Belongs to the small Tim family.</text>
</comment>
<keyword evidence="1" id="KW-0653">Protein transport</keyword>
<dbReference type="Pfam" id="PF02953">
    <property type="entry name" value="zf-Tim10_DDP"/>
    <property type="match status" value="1"/>
</dbReference>
<protein>
    <recommendedName>
        <fullName evidence="1">Mitochondrial import inner membrane translocase subunit</fullName>
    </recommendedName>
</protein>
<gene>
    <name evidence="3" type="ORF">Vbra_1850</name>
</gene>
<keyword evidence="1" id="KW-0999">Mitochondrion inner membrane</keyword>
<dbReference type="GO" id="GO:0005743">
    <property type="term" value="C:mitochondrial inner membrane"/>
    <property type="evidence" value="ECO:0007669"/>
    <property type="project" value="UniProtKB-SubCell"/>
</dbReference>
<accession>A0A0G4H4N3</accession>
<keyword evidence="1" id="KW-0472">Membrane</keyword>
<name>A0A0G4H4N3_VITBC</name>
<dbReference type="InParanoid" id="A0A0G4H4N3"/>
<dbReference type="OMA" id="CFEKCFG"/>
<dbReference type="Proteomes" id="UP000041254">
    <property type="component" value="Unassembled WGS sequence"/>
</dbReference>
<comment type="domain">
    <text evidence="1">The twin CX3C motif contains 4 conserved Cys residues that form 2 disulfide bonds in the mitochondrial intermembrane space.</text>
</comment>
<keyword evidence="1" id="KW-1015">Disulfide bond</keyword>
<comment type="function">
    <text evidence="1">Mitochondrial intermembrane chaperone that participates in the import and insertion of some multi-pass transmembrane proteins into the mitochondrial inner membrane. Also required for the transfer of beta-barrel precursors from the TOM complex to the sorting and assembly machinery (SAM complex) of the outer membrane. Acts as a chaperone-like protein that protects the hydrophobic precursors from aggregation and guide them through the mitochondrial intermembrane space.</text>
</comment>
<dbReference type="GO" id="GO:0015031">
    <property type="term" value="P:protein transport"/>
    <property type="evidence" value="ECO:0007669"/>
    <property type="project" value="UniProtKB-KW"/>
</dbReference>
<reference evidence="3 4" key="1">
    <citation type="submission" date="2014-11" db="EMBL/GenBank/DDBJ databases">
        <authorList>
            <person name="Zhu J."/>
            <person name="Qi W."/>
            <person name="Song R."/>
        </authorList>
    </citation>
    <scope>NUCLEOTIDE SEQUENCE [LARGE SCALE GENOMIC DNA]</scope>
</reference>
<dbReference type="AlphaFoldDB" id="A0A0G4H4N3"/>
<organism evidence="3 4">
    <name type="scientific">Vitrella brassicaformis (strain CCMP3155)</name>
    <dbReference type="NCBI Taxonomy" id="1169540"/>
    <lineage>
        <taxon>Eukaryota</taxon>
        <taxon>Sar</taxon>
        <taxon>Alveolata</taxon>
        <taxon>Colpodellida</taxon>
        <taxon>Vitrellaceae</taxon>
        <taxon>Vitrella</taxon>
    </lineage>
</organism>
<dbReference type="SUPFAM" id="SSF144122">
    <property type="entry name" value="Tim10-like"/>
    <property type="match status" value="1"/>
</dbReference>
<dbReference type="InterPro" id="IPR035427">
    <property type="entry name" value="Tim10-like_dom_sf"/>
</dbReference>
<dbReference type="VEuPathDB" id="CryptoDB:Vbra_1850"/>
<proteinExistence type="inferred from homology"/>
<dbReference type="InterPro" id="IPR004217">
    <property type="entry name" value="Tim10-like"/>
</dbReference>
<keyword evidence="1" id="KW-0496">Mitochondrion</keyword>
<evidence type="ECO:0000259" key="2">
    <source>
        <dbReference type="Pfam" id="PF02953"/>
    </source>
</evidence>
<evidence type="ECO:0000256" key="1">
    <source>
        <dbReference type="RuleBase" id="RU367043"/>
    </source>
</evidence>
<dbReference type="EMBL" id="CDMY01001000">
    <property type="protein sequence ID" value="CEM38753.1"/>
    <property type="molecule type" value="Genomic_DNA"/>
</dbReference>
<evidence type="ECO:0000313" key="3">
    <source>
        <dbReference type="EMBL" id="CEM38753.1"/>
    </source>
</evidence>
<keyword evidence="4" id="KW-1185">Reference proteome</keyword>
<keyword evidence="1" id="KW-0143">Chaperone</keyword>
<evidence type="ECO:0000313" key="4">
    <source>
        <dbReference type="Proteomes" id="UP000041254"/>
    </source>
</evidence>
<keyword evidence="1" id="KW-0813">Transport</keyword>
<dbReference type="Gene3D" id="1.10.287.810">
    <property type="entry name" value="Mitochondrial import inner membrane translocase subunit tim13 like domains"/>
    <property type="match status" value="1"/>
</dbReference>
<feature type="domain" description="Tim10-like" evidence="2">
    <location>
        <begin position="24"/>
        <end position="83"/>
    </location>
</feature>
<comment type="subcellular location">
    <subcellularLocation>
        <location evidence="1">Mitochondrion inner membrane</location>
        <topology evidence="1">Peripheral membrane protein</topology>
        <orientation evidence="1">Intermembrane side</orientation>
    </subcellularLocation>
</comment>
<keyword evidence="1" id="KW-0811">Translocation</keyword>